<keyword evidence="1" id="KW-0833">Ubl conjugation pathway</keyword>
<reference evidence="5" key="1">
    <citation type="submission" date="2024-07" db="EMBL/GenBank/DDBJ databases">
        <title>Two chromosome-level genome assemblies of Korean endemic species Abeliophyllum distichum and Forsythia ovata (Oleaceae).</title>
        <authorList>
            <person name="Jang H."/>
        </authorList>
    </citation>
    <scope>NUCLEOTIDE SEQUENCE [LARGE SCALE GENOMIC DNA]</scope>
</reference>
<dbReference type="CDD" id="cd01767">
    <property type="entry name" value="UBX"/>
    <property type="match status" value="1"/>
</dbReference>
<dbReference type="InterPro" id="IPR001012">
    <property type="entry name" value="UBX_dom"/>
</dbReference>
<dbReference type="Pfam" id="PF23187">
    <property type="entry name" value="UBX7_N"/>
    <property type="match status" value="1"/>
</dbReference>
<keyword evidence="5" id="KW-1185">Reference proteome</keyword>
<feature type="domain" description="UBX" evidence="3">
    <location>
        <begin position="349"/>
        <end position="427"/>
    </location>
</feature>
<dbReference type="Pfam" id="PF00789">
    <property type="entry name" value="UBX"/>
    <property type="match status" value="1"/>
</dbReference>
<dbReference type="SUPFAM" id="SSF54236">
    <property type="entry name" value="Ubiquitin-like"/>
    <property type="match status" value="1"/>
</dbReference>
<dbReference type="AlphaFoldDB" id="A0ABD1P7F6"/>
<proteinExistence type="predicted"/>
<feature type="region of interest" description="Disordered" evidence="2">
    <location>
        <begin position="195"/>
        <end position="238"/>
    </location>
</feature>
<dbReference type="Proteomes" id="UP001604277">
    <property type="component" value="Unassembled WGS sequence"/>
</dbReference>
<feature type="compositionally biased region" description="Polar residues" evidence="2">
    <location>
        <begin position="515"/>
        <end position="537"/>
    </location>
</feature>
<gene>
    <name evidence="4" type="ORF">Fot_54554</name>
</gene>
<feature type="compositionally biased region" description="Polar residues" evidence="2">
    <location>
        <begin position="271"/>
        <end position="282"/>
    </location>
</feature>
<evidence type="ECO:0000313" key="4">
    <source>
        <dbReference type="EMBL" id="KAL2459810.1"/>
    </source>
</evidence>
<dbReference type="SMART" id="SM00166">
    <property type="entry name" value="UBX"/>
    <property type="match status" value="1"/>
</dbReference>
<feature type="compositionally biased region" description="Low complexity" evidence="2">
    <location>
        <begin position="485"/>
        <end position="496"/>
    </location>
</feature>
<protein>
    <submittedName>
        <fullName evidence="4">Plant UBX domain-containing protein 11</fullName>
    </submittedName>
</protein>
<organism evidence="4 5">
    <name type="scientific">Forsythia ovata</name>
    <dbReference type="NCBI Taxonomy" id="205694"/>
    <lineage>
        <taxon>Eukaryota</taxon>
        <taxon>Viridiplantae</taxon>
        <taxon>Streptophyta</taxon>
        <taxon>Embryophyta</taxon>
        <taxon>Tracheophyta</taxon>
        <taxon>Spermatophyta</taxon>
        <taxon>Magnoliopsida</taxon>
        <taxon>eudicotyledons</taxon>
        <taxon>Gunneridae</taxon>
        <taxon>Pentapetalae</taxon>
        <taxon>asterids</taxon>
        <taxon>lamiids</taxon>
        <taxon>Lamiales</taxon>
        <taxon>Oleaceae</taxon>
        <taxon>Forsythieae</taxon>
        <taxon>Forsythia</taxon>
    </lineage>
</organism>
<dbReference type="PANTHER" id="PTHR47770:SF1">
    <property type="entry name" value="PLANT UBX DOMAIN-CONTAINING PROTEIN 11"/>
    <property type="match status" value="1"/>
</dbReference>
<dbReference type="InterPro" id="IPR029071">
    <property type="entry name" value="Ubiquitin-like_domsf"/>
</dbReference>
<dbReference type="PANTHER" id="PTHR47770">
    <property type="entry name" value="PLANT UBX DOMAIN-CONTAINING PROTEIN 11"/>
    <property type="match status" value="1"/>
</dbReference>
<accession>A0ABD1P7F6</accession>
<feature type="region of interest" description="Disordered" evidence="2">
    <location>
        <begin position="325"/>
        <end position="347"/>
    </location>
</feature>
<dbReference type="EMBL" id="JBFOLJ010000021">
    <property type="protein sequence ID" value="KAL2459810.1"/>
    <property type="molecule type" value="Genomic_DNA"/>
</dbReference>
<comment type="caution">
    <text evidence="4">The sequence shown here is derived from an EMBL/GenBank/DDBJ whole genome shotgun (WGS) entry which is preliminary data.</text>
</comment>
<feature type="compositionally biased region" description="Polar residues" evidence="2">
    <location>
        <begin position="497"/>
        <end position="508"/>
    </location>
</feature>
<feature type="region of interest" description="Disordered" evidence="2">
    <location>
        <begin position="256"/>
        <end position="304"/>
    </location>
</feature>
<feature type="compositionally biased region" description="Basic and acidic residues" evidence="2">
    <location>
        <begin position="293"/>
        <end position="304"/>
    </location>
</feature>
<dbReference type="Gene3D" id="3.40.30.10">
    <property type="entry name" value="Glutaredoxin"/>
    <property type="match status" value="1"/>
</dbReference>
<evidence type="ECO:0000256" key="1">
    <source>
        <dbReference type="ARBA" id="ARBA00022786"/>
    </source>
</evidence>
<feature type="compositionally biased region" description="Low complexity" evidence="2">
    <location>
        <begin position="441"/>
        <end position="450"/>
    </location>
</feature>
<evidence type="ECO:0000256" key="2">
    <source>
        <dbReference type="SAM" id="MobiDB-lite"/>
    </source>
</evidence>
<feature type="region of interest" description="Disordered" evidence="2">
    <location>
        <begin position="483"/>
        <end position="572"/>
    </location>
</feature>
<dbReference type="PROSITE" id="PS50033">
    <property type="entry name" value="UBX"/>
    <property type="match status" value="1"/>
</dbReference>
<feature type="region of interest" description="Disordered" evidence="2">
    <location>
        <begin position="438"/>
        <end position="457"/>
    </location>
</feature>
<evidence type="ECO:0000259" key="3">
    <source>
        <dbReference type="PROSITE" id="PS50033"/>
    </source>
</evidence>
<sequence length="572" mass="61673">METTSTTETMMASSFHILASIIAAPMENCHTVIIDESSRSIHKEMKSRKQQIMEQSLSSLAFKGSITEAIAEAKQQKKLFVVYTSGENPESKLLETSTWSDLIVAESLTKYCILLHLLEGSSDATNFSAIYPHNSVPCITAIGYNGVRLWEKEGFVTADVLVSNLEKAWLSLHVQETTAAFLTAALASKKPLATGTSETAASEHGTNMPSSSTDNQVQSLHAEQLSSSAETDYSNSCKDASKEIDSELGDKASHIPSAHAAVSASGKLDDNASTTVRENISPNPLKVHPNNSEVDHPIPDKNVDSCDHHLEISKEVSREISREANEAAQVDIENTEEVEKTDASDSSAVQSNDVFLNIKLPDGSSLQVKLSMMDTLRVVKNHINENQTSSFGSYNLAIPYPRKVFTEQDLDSTLSELGLTKRQALVVVPCKGTNLQYKGGSSSSYQTNSSNDPASSNGSNQGYWALLKTALSYVNPLSYLGGGASSSSSAQDSQSGTWQYSPNSSLGNNPRGVGQPSTDQNPSTGGRSRPHTSSQFGGNIHTLKHEDDSRFNDRNAFWNGNSTQFGGDNDGK</sequence>
<evidence type="ECO:0000313" key="5">
    <source>
        <dbReference type="Proteomes" id="UP001604277"/>
    </source>
</evidence>
<name>A0ABD1P7F6_9LAMI</name>
<dbReference type="SUPFAM" id="SSF52833">
    <property type="entry name" value="Thioredoxin-like"/>
    <property type="match status" value="1"/>
</dbReference>
<feature type="compositionally biased region" description="Basic and acidic residues" evidence="2">
    <location>
        <begin position="543"/>
        <end position="553"/>
    </location>
</feature>
<dbReference type="Gene3D" id="3.10.20.90">
    <property type="entry name" value="Phosphatidylinositol 3-kinase Catalytic Subunit, Chain A, domain 1"/>
    <property type="match status" value="1"/>
</dbReference>
<dbReference type="InterPro" id="IPR036249">
    <property type="entry name" value="Thioredoxin-like_sf"/>
</dbReference>